<protein>
    <recommendedName>
        <fullName evidence="2">UspA domain-containing protein</fullName>
    </recommendedName>
</protein>
<dbReference type="InterPro" id="IPR006016">
    <property type="entry name" value="UspA"/>
</dbReference>
<evidence type="ECO:0000313" key="3">
    <source>
        <dbReference type="EMBL" id="SUZ96968.1"/>
    </source>
</evidence>
<organism evidence="3">
    <name type="scientific">marine metagenome</name>
    <dbReference type="NCBI Taxonomy" id="408172"/>
    <lineage>
        <taxon>unclassified sequences</taxon>
        <taxon>metagenomes</taxon>
        <taxon>ecological metagenomes</taxon>
    </lineage>
</organism>
<gene>
    <name evidence="3" type="ORF">METZ01_LOCUS49822</name>
</gene>
<comment type="similarity">
    <text evidence="1">Belongs to the universal stress protein A family.</text>
</comment>
<evidence type="ECO:0000259" key="2">
    <source>
        <dbReference type="Pfam" id="PF00582"/>
    </source>
</evidence>
<dbReference type="SUPFAM" id="SSF52402">
    <property type="entry name" value="Adenine nucleotide alpha hydrolases-like"/>
    <property type="match status" value="1"/>
</dbReference>
<accession>A0A381S0X0</accession>
<sequence>MLVAVDGSSHSIKAVKVVAELAHQLKSCIVILHVIRDLPLPKEIQEMIQDGEVTESRLEILKTSVEIIFERARKIAGEEGVTQIETEISEGDPATEIVAAAQNHHVDLIFMDTQGLSELKSMFMGSVTRKINNLSPIHCLTVK</sequence>
<dbReference type="PANTHER" id="PTHR46268:SF6">
    <property type="entry name" value="UNIVERSAL STRESS PROTEIN UP12"/>
    <property type="match status" value="1"/>
</dbReference>
<dbReference type="EMBL" id="UINC01002465">
    <property type="protein sequence ID" value="SUZ96968.1"/>
    <property type="molecule type" value="Genomic_DNA"/>
</dbReference>
<dbReference type="Pfam" id="PF00582">
    <property type="entry name" value="Usp"/>
    <property type="match status" value="1"/>
</dbReference>
<dbReference type="Gene3D" id="3.40.50.620">
    <property type="entry name" value="HUPs"/>
    <property type="match status" value="1"/>
</dbReference>
<dbReference type="InterPro" id="IPR014729">
    <property type="entry name" value="Rossmann-like_a/b/a_fold"/>
</dbReference>
<evidence type="ECO:0000256" key="1">
    <source>
        <dbReference type="ARBA" id="ARBA00008791"/>
    </source>
</evidence>
<dbReference type="PANTHER" id="PTHR46268">
    <property type="entry name" value="STRESS RESPONSE PROTEIN NHAX"/>
    <property type="match status" value="1"/>
</dbReference>
<dbReference type="AlphaFoldDB" id="A0A381S0X0"/>
<dbReference type="CDD" id="cd00293">
    <property type="entry name" value="USP-like"/>
    <property type="match status" value="1"/>
</dbReference>
<reference evidence="3" key="1">
    <citation type="submission" date="2018-05" db="EMBL/GenBank/DDBJ databases">
        <authorList>
            <person name="Lanie J.A."/>
            <person name="Ng W.-L."/>
            <person name="Kazmierczak K.M."/>
            <person name="Andrzejewski T.M."/>
            <person name="Davidsen T.M."/>
            <person name="Wayne K.J."/>
            <person name="Tettelin H."/>
            <person name="Glass J.I."/>
            <person name="Rusch D."/>
            <person name="Podicherti R."/>
            <person name="Tsui H.-C.T."/>
            <person name="Winkler M.E."/>
        </authorList>
    </citation>
    <scope>NUCLEOTIDE SEQUENCE</scope>
</reference>
<feature type="domain" description="UspA" evidence="2">
    <location>
        <begin position="1"/>
        <end position="143"/>
    </location>
</feature>
<name>A0A381S0X0_9ZZZZ</name>
<proteinExistence type="inferred from homology"/>